<evidence type="ECO:0000259" key="2">
    <source>
        <dbReference type="SMART" id="SM00722"/>
    </source>
</evidence>
<dbReference type="SUPFAM" id="SSF51126">
    <property type="entry name" value="Pectin lyase-like"/>
    <property type="match status" value="1"/>
</dbReference>
<feature type="domain" description="Carbohydrate-binding/sugar hydrolysis" evidence="2">
    <location>
        <begin position="43"/>
        <end position="191"/>
    </location>
</feature>
<keyword evidence="1" id="KW-0732">Signal</keyword>
<dbReference type="RefSeq" id="WP_310469775.1">
    <property type="nucleotide sequence ID" value="NZ_CP136522.1"/>
</dbReference>
<accession>A0ABZ0K086</accession>
<reference evidence="3 4" key="1">
    <citation type="submission" date="2023-10" db="EMBL/GenBank/DDBJ databases">
        <title>Complete genome sequence of Shewanella sp. DAU334.</title>
        <authorList>
            <person name="Lee Y.-S."/>
            <person name="Jeong H.-R."/>
            <person name="Hwang E.-J."/>
            <person name="Choi Y.-L."/>
            <person name="Kim G.-D."/>
        </authorList>
    </citation>
    <scope>NUCLEOTIDE SEQUENCE [LARGE SCALE GENOMIC DNA]</scope>
    <source>
        <strain evidence="3 4">DAU334</strain>
    </source>
</reference>
<dbReference type="InterPro" id="IPR007742">
    <property type="entry name" value="NosD_dom"/>
</dbReference>
<keyword evidence="4" id="KW-1185">Reference proteome</keyword>
<protein>
    <submittedName>
        <fullName evidence="3">Nitrous oxide reductase family maturation protein NosD</fullName>
    </submittedName>
</protein>
<feature type="domain" description="Carbohydrate-binding/sugar hydrolysis" evidence="2">
    <location>
        <begin position="197"/>
        <end position="369"/>
    </location>
</feature>
<dbReference type="SMART" id="SM00722">
    <property type="entry name" value="CASH"/>
    <property type="match status" value="2"/>
</dbReference>
<dbReference type="Gene3D" id="2.160.20.10">
    <property type="entry name" value="Single-stranded right-handed beta-helix, Pectin lyase-like"/>
    <property type="match status" value="2"/>
</dbReference>
<dbReference type="NCBIfam" id="TIGR04247">
    <property type="entry name" value="NosD_copper_fam"/>
    <property type="match status" value="1"/>
</dbReference>
<dbReference type="InterPro" id="IPR026464">
    <property type="entry name" value="NosD_copper_fam"/>
</dbReference>
<organism evidence="3 4">
    <name type="scientific">Shewanella youngdeokensis</name>
    <dbReference type="NCBI Taxonomy" id="2999068"/>
    <lineage>
        <taxon>Bacteria</taxon>
        <taxon>Pseudomonadati</taxon>
        <taxon>Pseudomonadota</taxon>
        <taxon>Gammaproteobacteria</taxon>
        <taxon>Alteromonadales</taxon>
        <taxon>Shewanellaceae</taxon>
        <taxon>Shewanella</taxon>
    </lineage>
</organism>
<proteinExistence type="predicted"/>
<dbReference type="InterPro" id="IPR006626">
    <property type="entry name" value="PbH1"/>
</dbReference>
<dbReference type="Pfam" id="PF05048">
    <property type="entry name" value="NosD"/>
    <property type="match status" value="1"/>
</dbReference>
<dbReference type="InterPro" id="IPR012334">
    <property type="entry name" value="Pectin_lyas_fold"/>
</dbReference>
<dbReference type="InterPro" id="IPR011050">
    <property type="entry name" value="Pectin_lyase_fold/virulence"/>
</dbReference>
<evidence type="ECO:0000313" key="4">
    <source>
        <dbReference type="Proteomes" id="UP001529491"/>
    </source>
</evidence>
<dbReference type="EMBL" id="CP136522">
    <property type="protein sequence ID" value="WOT05517.1"/>
    <property type="molecule type" value="Genomic_DNA"/>
</dbReference>
<feature type="chain" id="PRO_5045151941" evidence="1">
    <location>
        <begin position="26"/>
        <end position="455"/>
    </location>
</feature>
<gene>
    <name evidence="3" type="primary">nosD</name>
    <name evidence="3" type="ORF">RGE70_01435</name>
</gene>
<sequence>MLKMAHVFARFMMLCTLVFSHPLIAATWTINSSSELAAKLLTANAGDTLTLLPAHYLGQFEINKALTLTGHEGAIIDAQGSGCAIKIAANNVTIDGLIIQNWGADLYERNAGILIDENTANIAIKHNQLHGDGFGIRADHSQALTISHNHISGNSQLHILDRGDGIYLNRVEQALIEFNHIKQVRDGVYIESSKGSLVTNNRFYQQQYGIHYMYSENDEAYGNYSQDVSGGFAIMSSKSVYLHHNWAQNATEYGVLLNITNGARIEYNVLHNIHNPQGDATLGNEGRAIFIYGALDNEIHGNEFARSDIGIAMAMGGEKNRIYGNNFIDNLIQVKYVGDELLQWSQQGRGNYWSGYMGWDHGQDGIGDQRYQPNDSMDKLFWRYPEAKFLMNSPIVSLLRWVESQLAVLSATGIYDDFPLMQPITVENVSNPLFDDVVHHQPNTDLIAKSEFADE</sequence>
<dbReference type="InterPro" id="IPR006633">
    <property type="entry name" value="Carb-bd_sugar_hydrolysis-dom"/>
</dbReference>
<dbReference type="Proteomes" id="UP001529491">
    <property type="component" value="Chromosome"/>
</dbReference>
<name>A0ABZ0K086_9GAMM</name>
<dbReference type="SMART" id="SM00710">
    <property type="entry name" value="PbH1"/>
    <property type="match status" value="8"/>
</dbReference>
<evidence type="ECO:0000313" key="3">
    <source>
        <dbReference type="EMBL" id="WOT05517.1"/>
    </source>
</evidence>
<evidence type="ECO:0000256" key="1">
    <source>
        <dbReference type="SAM" id="SignalP"/>
    </source>
</evidence>
<feature type="signal peptide" evidence="1">
    <location>
        <begin position="1"/>
        <end position="25"/>
    </location>
</feature>